<evidence type="ECO:0000313" key="2">
    <source>
        <dbReference type="EMBL" id="EXX74314.1"/>
    </source>
</evidence>
<dbReference type="HOGENOM" id="CLU_621330_0_0_1"/>
<accession>A0A015L3P5</accession>
<dbReference type="AlphaFoldDB" id="A0A015L3P5"/>
<sequence>MTKKHNNLSVEEVYNKEELSTKLVVKDHNADMYRVFHSCEEFWEFNDRVPKHLRSFSEVVYGDLPQFPRIHVEFGSLNKLPGTKIVNLLRQILDGVLDVFRIRYSRITNAPKSPKDFVIMDEYGQNRHGYWTNDFHIQATSFTFTDYKEAKEFTYHVRSSLPVEVGRFISLQYNDPIQLVPIFGSTCPKESLHKNISSFSPFLGTNVDIHKNELFVKKFLDLDCIVPSTPIADRNTKNICDQSTDSVRSILPNTHENINIKDPHNAVSYHENSFDQRTSSSVEQELQNKSLRDDEQPDNTYSSETSREGSMITLSTKKNPPSVNKQYAIAINCLVLFFFVMNKIRQGSIQMQGRTHATKENVQKGQRDQLQHNRSAKNGKGRGRRNSCYWKRWRIHDNLYIRPEDSLHKNEMINWETIVVSMIALDRSVMCMQSTNKARSYGCVPHKGIAITSPCHSYQFNPP</sequence>
<feature type="compositionally biased region" description="Basic residues" evidence="1">
    <location>
        <begin position="374"/>
        <end position="384"/>
    </location>
</feature>
<evidence type="ECO:0000256" key="1">
    <source>
        <dbReference type="SAM" id="MobiDB-lite"/>
    </source>
</evidence>
<reference evidence="2 3" key="1">
    <citation type="submission" date="2014-02" db="EMBL/GenBank/DDBJ databases">
        <title>Single nucleus genome sequencing reveals high similarity among nuclei of an endomycorrhizal fungus.</title>
        <authorList>
            <person name="Lin K."/>
            <person name="Geurts R."/>
            <person name="Zhang Z."/>
            <person name="Limpens E."/>
            <person name="Saunders D.G."/>
            <person name="Mu D."/>
            <person name="Pang E."/>
            <person name="Cao H."/>
            <person name="Cha H."/>
            <person name="Lin T."/>
            <person name="Zhou Q."/>
            <person name="Shang Y."/>
            <person name="Li Y."/>
            <person name="Ivanov S."/>
            <person name="Sharma T."/>
            <person name="Velzen R.V."/>
            <person name="Ruijter N.D."/>
            <person name="Aanen D.K."/>
            <person name="Win J."/>
            <person name="Kamoun S."/>
            <person name="Bisseling T."/>
            <person name="Huang S."/>
        </authorList>
    </citation>
    <scope>NUCLEOTIDE SEQUENCE [LARGE SCALE GENOMIC DNA]</scope>
    <source>
        <strain evidence="3">DAOM197198w</strain>
    </source>
</reference>
<feature type="compositionally biased region" description="Basic and acidic residues" evidence="1">
    <location>
        <begin position="357"/>
        <end position="371"/>
    </location>
</feature>
<feature type="region of interest" description="Disordered" evidence="1">
    <location>
        <begin position="287"/>
        <end position="319"/>
    </location>
</feature>
<comment type="caution">
    <text evidence="2">The sequence shown here is derived from an EMBL/GenBank/DDBJ whole genome shotgun (WGS) entry which is preliminary data.</text>
</comment>
<gene>
    <name evidence="2" type="ORF">RirG_052270</name>
</gene>
<dbReference type="EMBL" id="JEMT01013016">
    <property type="protein sequence ID" value="EXX74314.1"/>
    <property type="molecule type" value="Genomic_DNA"/>
</dbReference>
<dbReference type="Proteomes" id="UP000022910">
    <property type="component" value="Unassembled WGS sequence"/>
</dbReference>
<protein>
    <submittedName>
        <fullName evidence="2">Uncharacterized protein</fullName>
    </submittedName>
</protein>
<name>A0A015L3P5_RHIIW</name>
<organism evidence="2 3">
    <name type="scientific">Rhizophagus irregularis (strain DAOM 197198w)</name>
    <name type="common">Glomus intraradices</name>
    <dbReference type="NCBI Taxonomy" id="1432141"/>
    <lineage>
        <taxon>Eukaryota</taxon>
        <taxon>Fungi</taxon>
        <taxon>Fungi incertae sedis</taxon>
        <taxon>Mucoromycota</taxon>
        <taxon>Glomeromycotina</taxon>
        <taxon>Glomeromycetes</taxon>
        <taxon>Glomerales</taxon>
        <taxon>Glomeraceae</taxon>
        <taxon>Rhizophagus</taxon>
    </lineage>
</organism>
<keyword evidence="3" id="KW-1185">Reference proteome</keyword>
<evidence type="ECO:0000313" key="3">
    <source>
        <dbReference type="Proteomes" id="UP000022910"/>
    </source>
</evidence>
<dbReference type="OrthoDB" id="2307909at2759"/>
<feature type="region of interest" description="Disordered" evidence="1">
    <location>
        <begin position="352"/>
        <end position="384"/>
    </location>
</feature>
<proteinExistence type="predicted"/>